<dbReference type="InterPro" id="IPR053807">
    <property type="entry name" value="LppM"/>
</dbReference>
<evidence type="ECO:0000256" key="3">
    <source>
        <dbReference type="SAM" id="SignalP"/>
    </source>
</evidence>
<feature type="compositionally biased region" description="Low complexity" evidence="1">
    <location>
        <begin position="245"/>
        <end position="297"/>
    </location>
</feature>
<evidence type="ECO:0000256" key="2">
    <source>
        <dbReference type="SAM" id="Phobius"/>
    </source>
</evidence>
<name>A0A934IA20_9MICO</name>
<keyword evidence="6" id="KW-1185">Reference proteome</keyword>
<dbReference type="Pfam" id="PF21946">
    <property type="entry name" value="LppM"/>
    <property type="match status" value="1"/>
</dbReference>
<feature type="region of interest" description="Disordered" evidence="1">
    <location>
        <begin position="234"/>
        <end position="320"/>
    </location>
</feature>
<comment type="caution">
    <text evidence="5">The sequence shown here is derived from an EMBL/GenBank/DDBJ whole genome shotgun (WGS) entry which is preliminary data.</text>
</comment>
<feature type="transmembrane region" description="Helical" evidence="2">
    <location>
        <begin position="207"/>
        <end position="229"/>
    </location>
</feature>
<evidence type="ECO:0000313" key="6">
    <source>
        <dbReference type="Proteomes" id="UP000602087"/>
    </source>
</evidence>
<keyword evidence="2" id="KW-0812">Transmembrane</keyword>
<evidence type="ECO:0000313" key="5">
    <source>
        <dbReference type="EMBL" id="MBI9115847.1"/>
    </source>
</evidence>
<organism evidence="5 6">
    <name type="scientific">Sanguibacter suaedae</name>
    <dbReference type="NCBI Taxonomy" id="2795737"/>
    <lineage>
        <taxon>Bacteria</taxon>
        <taxon>Bacillati</taxon>
        <taxon>Actinomycetota</taxon>
        <taxon>Actinomycetes</taxon>
        <taxon>Micrococcales</taxon>
        <taxon>Sanguibacteraceae</taxon>
        <taxon>Sanguibacter</taxon>
    </lineage>
</organism>
<dbReference type="AlphaFoldDB" id="A0A934IA20"/>
<feature type="chain" id="PRO_5038014419" description="LppM domain-containing protein" evidence="3">
    <location>
        <begin position="28"/>
        <end position="320"/>
    </location>
</feature>
<feature type="compositionally biased region" description="Pro residues" evidence="1">
    <location>
        <begin position="298"/>
        <end position="320"/>
    </location>
</feature>
<sequence>MRTRRFALVAGTALLAGAIAGCGKVTADTTVHDDASYDITLLMVGEITAVEDAGNDVDAFADQAVESFELQPGMDDYEVVPYTDDEYVGAEITGTSIPGDDLALFATGLFETDEESETVVFDFQYPLPQNLELIGVPDDGEFDIMMTVTFPGEVIEHNGTAVDAFTVEWTSSRDEEIDYTATSYTSESTPAETAEEAADEESEGINWLLWISIAVAVLALVGLVLWFTLSRRGPKNGGAPQAAWPTQQPGVPGQTPLQPGQAPQQQWAQPQQQPGQAPFQTGPAPHPGQQQWGQPQQPGTPPQQPGEPGQAPQPPQHPQG</sequence>
<gene>
    <name evidence="5" type="ORF">JAV76_12570</name>
</gene>
<feature type="signal peptide" evidence="3">
    <location>
        <begin position="1"/>
        <end position="27"/>
    </location>
</feature>
<evidence type="ECO:0000256" key="1">
    <source>
        <dbReference type="SAM" id="MobiDB-lite"/>
    </source>
</evidence>
<accession>A0A934IA20</accession>
<protein>
    <recommendedName>
        <fullName evidence="4">LppM domain-containing protein</fullName>
    </recommendedName>
</protein>
<feature type="domain" description="LppM" evidence="4">
    <location>
        <begin position="24"/>
        <end position="183"/>
    </location>
</feature>
<keyword evidence="2" id="KW-1133">Transmembrane helix</keyword>
<dbReference type="EMBL" id="JAEINH010000011">
    <property type="protein sequence ID" value="MBI9115847.1"/>
    <property type="molecule type" value="Genomic_DNA"/>
</dbReference>
<keyword evidence="3" id="KW-0732">Signal</keyword>
<evidence type="ECO:0000259" key="4">
    <source>
        <dbReference type="Pfam" id="PF21946"/>
    </source>
</evidence>
<dbReference type="PROSITE" id="PS51257">
    <property type="entry name" value="PROKAR_LIPOPROTEIN"/>
    <property type="match status" value="1"/>
</dbReference>
<proteinExistence type="predicted"/>
<keyword evidence="2" id="KW-0472">Membrane</keyword>
<dbReference type="Proteomes" id="UP000602087">
    <property type="component" value="Unassembled WGS sequence"/>
</dbReference>
<dbReference type="RefSeq" id="WP_198734415.1">
    <property type="nucleotide sequence ID" value="NZ_JAEINH010000011.1"/>
</dbReference>
<reference evidence="5" key="1">
    <citation type="submission" date="2020-12" db="EMBL/GenBank/DDBJ databases">
        <title>Sanguibacter suaedae sp. nov., isolated from Suaeda aralocaspica.</title>
        <authorList>
            <person name="Ma Q."/>
        </authorList>
    </citation>
    <scope>NUCLEOTIDE SEQUENCE</scope>
    <source>
        <strain evidence="5">YZGR15</strain>
    </source>
</reference>